<keyword evidence="6" id="KW-0598">Phosphotransferase system</keyword>
<dbReference type="GO" id="GO:0005737">
    <property type="term" value="C:cytoplasm"/>
    <property type="evidence" value="ECO:0007669"/>
    <property type="project" value="UniProtKB-SubCell"/>
</dbReference>
<dbReference type="InterPro" id="IPR033887">
    <property type="entry name" value="PTS_IIA_man"/>
</dbReference>
<evidence type="ECO:0000256" key="2">
    <source>
        <dbReference type="ARBA" id="ARBA00022448"/>
    </source>
</evidence>
<sequence length="143" mass="15216">MKGIVISGHGEFAQGLFSLVQGILGHTEQLAIAPYDFEKGAEELKSDLIVCANRVDSGEGVIFCTDILGGTPFNKSSEIAIVNPGYHVIAGCNFTTLHAAISLREDDSDDESLIQAIIQQGKEGITSLAEQLVRINANENDGI</sequence>
<comment type="subcellular location">
    <subcellularLocation>
        <location evidence="1">Cytoplasm</location>
    </subcellularLocation>
</comment>
<evidence type="ECO:0000256" key="6">
    <source>
        <dbReference type="ARBA" id="ARBA00022683"/>
    </source>
</evidence>
<reference evidence="9 10" key="1">
    <citation type="submission" date="2018-10" db="EMBL/GenBank/DDBJ databases">
        <title>Transmission dynamics of multidrug resistant bacteria on intensive care unit surfaces.</title>
        <authorList>
            <person name="D'Souza A.W."/>
            <person name="Potter R.F."/>
            <person name="Wallace M."/>
            <person name="Shupe A."/>
            <person name="Patel S."/>
            <person name="Sun S."/>
            <person name="Gul D."/>
            <person name="Kwon J.H."/>
            <person name="Andleeb S."/>
            <person name="Burnham C.-A.D."/>
            <person name="Dantas G."/>
        </authorList>
    </citation>
    <scope>NUCLEOTIDE SEQUENCE [LARGE SCALE GENOMIC DNA]</scope>
    <source>
        <strain evidence="9 10">AS_373</strain>
    </source>
</reference>
<feature type="domain" description="PTS EIIA type-4" evidence="8">
    <location>
        <begin position="1"/>
        <end position="125"/>
    </location>
</feature>
<dbReference type="PROSITE" id="PS51096">
    <property type="entry name" value="PTS_EIIA_TYPE_4"/>
    <property type="match status" value="1"/>
</dbReference>
<dbReference type="GO" id="GO:0009401">
    <property type="term" value="P:phosphoenolpyruvate-dependent sugar phosphotransferase system"/>
    <property type="evidence" value="ECO:0007669"/>
    <property type="project" value="UniProtKB-KW"/>
</dbReference>
<dbReference type="Pfam" id="PF03610">
    <property type="entry name" value="EIIA-man"/>
    <property type="match status" value="1"/>
</dbReference>
<dbReference type="EMBL" id="RHXB01000020">
    <property type="protein sequence ID" value="RSE22097.1"/>
    <property type="molecule type" value="Genomic_DNA"/>
</dbReference>
<keyword evidence="3" id="KW-0963">Cytoplasm</keyword>
<dbReference type="PANTHER" id="PTHR33799">
    <property type="entry name" value="PTS PERMEASE-RELATED-RELATED"/>
    <property type="match status" value="1"/>
</dbReference>
<evidence type="ECO:0000256" key="4">
    <source>
        <dbReference type="ARBA" id="ARBA00022597"/>
    </source>
</evidence>
<name>A0A427UNP8_9ENTR</name>
<dbReference type="InterPro" id="IPR036662">
    <property type="entry name" value="PTS_EIIA_man-typ_sf"/>
</dbReference>
<proteinExistence type="predicted"/>
<evidence type="ECO:0000313" key="9">
    <source>
        <dbReference type="EMBL" id="RSE22097.1"/>
    </source>
</evidence>
<dbReference type="GO" id="GO:0016020">
    <property type="term" value="C:membrane"/>
    <property type="evidence" value="ECO:0007669"/>
    <property type="project" value="InterPro"/>
</dbReference>
<evidence type="ECO:0000256" key="3">
    <source>
        <dbReference type="ARBA" id="ARBA00022490"/>
    </source>
</evidence>
<dbReference type="OrthoDB" id="3183705at2"/>
<dbReference type="Gene3D" id="3.40.50.510">
    <property type="entry name" value="Phosphotransferase system, mannose-type IIA component"/>
    <property type="match status" value="1"/>
</dbReference>
<dbReference type="InterPro" id="IPR004701">
    <property type="entry name" value="PTS_EIIA_man-typ"/>
</dbReference>
<evidence type="ECO:0000256" key="1">
    <source>
        <dbReference type="ARBA" id="ARBA00004496"/>
    </source>
</evidence>
<dbReference type="InterPro" id="IPR051471">
    <property type="entry name" value="Bacterial_PTS_sugar_comp"/>
</dbReference>
<dbReference type="SUPFAM" id="SSF53062">
    <property type="entry name" value="PTS system fructose IIA component-like"/>
    <property type="match status" value="1"/>
</dbReference>
<dbReference type="Proteomes" id="UP000275331">
    <property type="component" value="Unassembled WGS sequence"/>
</dbReference>
<dbReference type="GO" id="GO:0016301">
    <property type="term" value="F:kinase activity"/>
    <property type="evidence" value="ECO:0007669"/>
    <property type="project" value="UniProtKB-KW"/>
</dbReference>
<dbReference type="AlphaFoldDB" id="A0A427UNP8"/>
<dbReference type="PANTHER" id="PTHR33799:SF1">
    <property type="entry name" value="PTS SYSTEM MANNOSE-SPECIFIC EIIAB COMPONENT-RELATED"/>
    <property type="match status" value="1"/>
</dbReference>
<keyword evidence="2" id="KW-0813">Transport</keyword>
<keyword evidence="5" id="KW-0808">Transferase</keyword>
<keyword evidence="7" id="KW-0418">Kinase</keyword>
<evidence type="ECO:0000313" key="10">
    <source>
        <dbReference type="Proteomes" id="UP000275331"/>
    </source>
</evidence>
<dbReference type="CDD" id="cd00006">
    <property type="entry name" value="PTS_IIA_man"/>
    <property type="match status" value="1"/>
</dbReference>
<comment type="caution">
    <text evidence="9">The sequence shown here is derived from an EMBL/GenBank/DDBJ whole genome shotgun (WGS) entry which is preliminary data.</text>
</comment>
<protein>
    <recommendedName>
        <fullName evidence="8">PTS EIIA type-4 domain-containing protein</fullName>
    </recommendedName>
</protein>
<organism evidence="9 10">
    <name type="scientific">Atlantibacter subterraneus</name>
    <dbReference type="NCBI Taxonomy" id="255519"/>
    <lineage>
        <taxon>Bacteria</taxon>
        <taxon>Pseudomonadati</taxon>
        <taxon>Pseudomonadota</taxon>
        <taxon>Gammaproteobacteria</taxon>
        <taxon>Enterobacterales</taxon>
        <taxon>Enterobacteriaceae</taxon>
        <taxon>Atlantibacter</taxon>
    </lineage>
</organism>
<evidence type="ECO:0000256" key="5">
    <source>
        <dbReference type="ARBA" id="ARBA00022679"/>
    </source>
</evidence>
<gene>
    <name evidence="9" type="ORF">EGT71_21920</name>
</gene>
<dbReference type="RefSeq" id="WP_125295595.1">
    <property type="nucleotide sequence ID" value="NZ_JAPTZM010000005.1"/>
</dbReference>
<keyword evidence="4" id="KW-0762">Sugar transport</keyword>
<evidence type="ECO:0000259" key="8">
    <source>
        <dbReference type="PROSITE" id="PS51096"/>
    </source>
</evidence>
<evidence type="ECO:0000256" key="7">
    <source>
        <dbReference type="ARBA" id="ARBA00022777"/>
    </source>
</evidence>
<accession>A0A427UNP8</accession>